<evidence type="ECO:0000256" key="1">
    <source>
        <dbReference type="SAM" id="MobiDB-lite"/>
    </source>
</evidence>
<dbReference type="EnsemblMetazoa" id="Aqu2.1.00742_001">
    <property type="protein sequence ID" value="Aqu2.1.00742_001"/>
    <property type="gene ID" value="Aqu2.1.00742"/>
</dbReference>
<dbReference type="Pfam" id="PF12796">
    <property type="entry name" value="Ank_2"/>
    <property type="match status" value="1"/>
</dbReference>
<proteinExistence type="predicted"/>
<dbReference type="InterPro" id="IPR036770">
    <property type="entry name" value="Ankyrin_rpt-contain_sf"/>
</dbReference>
<evidence type="ECO:0000313" key="2">
    <source>
        <dbReference type="EnsemblMetazoa" id="Aqu2.1.00742_001"/>
    </source>
</evidence>
<dbReference type="OrthoDB" id="20872at2759"/>
<reference evidence="2" key="1">
    <citation type="submission" date="2017-05" db="UniProtKB">
        <authorList>
            <consortium name="EnsemblMetazoa"/>
        </authorList>
    </citation>
    <scope>IDENTIFICATION</scope>
</reference>
<dbReference type="AlphaFoldDB" id="A0A1X7SFA7"/>
<dbReference type="InterPro" id="IPR002110">
    <property type="entry name" value="Ankyrin_rpt"/>
</dbReference>
<name>A0A1X7SFA7_AMPQE</name>
<dbReference type="SUPFAM" id="SSF48403">
    <property type="entry name" value="Ankyrin repeat"/>
    <property type="match status" value="1"/>
</dbReference>
<accession>A0A1X7SFA7</accession>
<dbReference type="InParanoid" id="A0A1X7SFA7"/>
<feature type="region of interest" description="Disordered" evidence="1">
    <location>
        <begin position="18"/>
        <end position="38"/>
    </location>
</feature>
<sequence>SESDDAEIATSYLYNHSYSSDEESLSSTSSAPDEKVSHSLPFPLVPIPPTLSYAMIRKMLEEGLESDEVIGKNDTLSSSSALQQFSEQFAFVRKYYNIKVNEGPKRQCRILSDNLSLNFDDDLIYKFENGNEYLKTVRSKECNANLLHWAAYHGWIDIIDMLINDHGFDLVFTNTAGHTCVHYAVFGRKLETLKVLVTKHHCDPICKDSK</sequence>
<organism evidence="2">
    <name type="scientific">Amphimedon queenslandica</name>
    <name type="common">Sponge</name>
    <dbReference type="NCBI Taxonomy" id="400682"/>
    <lineage>
        <taxon>Eukaryota</taxon>
        <taxon>Metazoa</taxon>
        <taxon>Porifera</taxon>
        <taxon>Demospongiae</taxon>
        <taxon>Heteroscleromorpha</taxon>
        <taxon>Haplosclerida</taxon>
        <taxon>Niphatidae</taxon>
        <taxon>Amphimedon</taxon>
    </lineage>
</organism>
<protein>
    <submittedName>
        <fullName evidence="2">Uncharacterized protein</fullName>
    </submittedName>
</protein>
<dbReference type="Gene3D" id="1.25.40.20">
    <property type="entry name" value="Ankyrin repeat-containing domain"/>
    <property type="match status" value="1"/>
</dbReference>